<dbReference type="EMBL" id="VSSQ01015689">
    <property type="protein sequence ID" value="MPM56301.1"/>
    <property type="molecule type" value="Genomic_DNA"/>
</dbReference>
<accession>A0A645AVG8</accession>
<keyword evidence="2" id="KW-1133">Transmembrane helix</keyword>
<gene>
    <name evidence="3" type="ORF">SDC9_103103</name>
</gene>
<evidence type="ECO:0000313" key="3">
    <source>
        <dbReference type="EMBL" id="MPM56301.1"/>
    </source>
</evidence>
<proteinExistence type="predicted"/>
<feature type="region of interest" description="Disordered" evidence="1">
    <location>
        <begin position="327"/>
        <end position="350"/>
    </location>
</feature>
<protein>
    <submittedName>
        <fullName evidence="3">Uncharacterized protein</fullName>
    </submittedName>
</protein>
<organism evidence="3">
    <name type="scientific">bioreactor metagenome</name>
    <dbReference type="NCBI Taxonomy" id="1076179"/>
    <lineage>
        <taxon>unclassified sequences</taxon>
        <taxon>metagenomes</taxon>
        <taxon>ecological metagenomes</taxon>
    </lineage>
</organism>
<reference evidence="3" key="1">
    <citation type="submission" date="2019-08" db="EMBL/GenBank/DDBJ databases">
        <authorList>
            <person name="Kucharzyk K."/>
            <person name="Murdoch R.W."/>
            <person name="Higgins S."/>
            <person name="Loffler F."/>
        </authorList>
    </citation>
    <scope>NUCLEOTIDE SEQUENCE</scope>
</reference>
<dbReference type="AlphaFoldDB" id="A0A645AVG8"/>
<evidence type="ECO:0000256" key="1">
    <source>
        <dbReference type="SAM" id="MobiDB-lite"/>
    </source>
</evidence>
<name>A0A645AVG8_9ZZZZ</name>
<feature type="compositionally biased region" description="Low complexity" evidence="1">
    <location>
        <begin position="340"/>
        <end position="350"/>
    </location>
</feature>
<keyword evidence="2" id="KW-0472">Membrane</keyword>
<keyword evidence="2" id="KW-0812">Transmembrane</keyword>
<feature type="transmembrane region" description="Helical" evidence="2">
    <location>
        <begin position="73"/>
        <end position="101"/>
    </location>
</feature>
<comment type="caution">
    <text evidence="3">The sequence shown here is derived from an EMBL/GenBank/DDBJ whole genome shotgun (WGS) entry which is preliminary data.</text>
</comment>
<sequence>MPLRICDGGIGGGRHAGDGACLQVTAQLRARAFGPERGHVHVVQRGQCRVQGHGLPRHDAGLHVGVHGLGGGLVGVLVLAIAIALALVFILGLLVVVFGGLGSDNGTGLRCGAGLGLDVDARLFGGERSVGLHLRGDGDLGFVLGHRVGHLQVALELRIDLHGACALQAQVGLVTAVGPAHLVHVQHMGAAVVCVVAGEAIDRGFRRAFPDDAIHLEGHVNLDRQRELLQRLGGLLGLGAGRALEAQFTDMHHAELERAREQRAQAPADLGVLHLHGHGGALPLQRADLAAAAYRSGDLARLQALAFGQKTRHALQRIGQRIVAARPPPAGAQRRDDYQHQGQQQPADATQQAAAQAFGLLAGRARRLGRRGVGGFRRLG</sequence>
<evidence type="ECO:0000256" key="2">
    <source>
        <dbReference type="SAM" id="Phobius"/>
    </source>
</evidence>